<dbReference type="PANTHER" id="PTHR46797:SF13">
    <property type="entry name" value="HTH-TYPE TRANSCRIPTIONAL REGULATOR SINR"/>
    <property type="match status" value="1"/>
</dbReference>
<protein>
    <submittedName>
        <fullName evidence="4">Transcriptional regulator</fullName>
    </submittedName>
</protein>
<dbReference type="SUPFAM" id="SSF47413">
    <property type="entry name" value="lambda repressor-like DNA-binding domains"/>
    <property type="match status" value="1"/>
</dbReference>
<accession>A0A1Q5P6L3</accession>
<evidence type="ECO:0000313" key="4">
    <source>
        <dbReference type="EMBL" id="OKL37877.1"/>
    </source>
</evidence>
<dbReference type="PROSITE" id="PS51500">
    <property type="entry name" value="SIN"/>
    <property type="match status" value="1"/>
</dbReference>
<dbReference type="GO" id="GO:0005829">
    <property type="term" value="C:cytosol"/>
    <property type="evidence" value="ECO:0007669"/>
    <property type="project" value="TreeGrafter"/>
</dbReference>
<evidence type="ECO:0000313" key="5">
    <source>
        <dbReference type="Proteomes" id="UP000186524"/>
    </source>
</evidence>
<dbReference type="InterPro" id="IPR050807">
    <property type="entry name" value="TransReg_Diox_bact_type"/>
</dbReference>
<reference evidence="4 5" key="1">
    <citation type="submission" date="2016-12" db="EMBL/GenBank/DDBJ databases">
        <title>Domibacillus sp. SAOS 44 whole genome sequencing.</title>
        <authorList>
            <person name="Verma A."/>
            <person name="Krishnamurthi S."/>
        </authorList>
    </citation>
    <scope>NUCLEOTIDE SEQUENCE [LARGE SCALE GENOMIC DNA]</scope>
    <source>
        <strain evidence="4 5">SAOS 44</strain>
    </source>
</reference>
<dbReference type="EMBL" id="MRWQ01000001">
    <property type="protein sequence ID" value="OKL37877.1"/>
    <property type="molecule type" value="Genomic_DNA"/>
</dbReference>
<comment type="caution">
    <text evidence="4">The sequence shown here is derived from an EMBL/GenBank/DDBJ whole genome shotgun (WGS) entry which is preliminary data.</text>
</comment>
<name>A0A1Q5P6L3_9BACI</name>
<feature type="domain" description="Sin" evidence="3">
    <location>
        <begin position="66"/>
        <end position="104"/>
    </location>
</feature>
<dbReference type="Proteomes" id="UP000186524">
    <property type="component" value="Unassembled WGS sequence"/>
</dbReference>
<dbReference type="Pfam" id="PF08671">
    <property type="entry name" value="SinI"/>
    <property type="match status" value="1"/>
</dbReference>
<dbReference type="SUPFAM" id="SSF47406">
    <property type="entry name" value="SinR repressor dimerisation domain-like"/>
    <property type="match status" value="1"/>
</dbReference>
<evidence type="ECO:0000259" key="2">
    <source>
        <dbReference type="PROSITE" id="PS50943"/>
    </source>
</evidence>
<dbReference type="OrthoDB" id="1859224at2"/>
<dbReference type="Pfam" id="PF01381">
    <property type="entry name" value="HTH_3"/>
    <property type="match status" value="1"/>
</dbReference>
<keyword evidence="1" id="KW-0238">DNA-binding</keyword>
<dbReference type="STRING" id="1714354.BLL40_00120"/>
<dbReference type="InterPro" id="IPR010981">
    <property type="entry name" value="SinR/SinI_dimer_dom"/>
</dbReference>
<keyword evidence="5" id="KW-1185">Reference proteome</keyword>
<dbReference type="SMART" id="SM00530">
    <property type="entry name" value="HTH_XRE"/>
    <property type="match status" value="1"/>
</dbReference>
<sequence>MAIGERIRELRIKKGLSLTELANRAGVAKSYISSVERQLQLNPSIQFLNKISRVLDVTVEKLIHENNNENEETDIDIEWLELAKEAMESGISKEQFKQFLEFQKWQKSNSSNN</sequence>
<dbReference type="InterPro" id="IPR001387">
    <property type="entry name" value="Cro/C1-type_HTH"/>
</dbReference>
<feature type="domain" description="HTH cro/C1-type" evidence="2">
    <location>
        <begin position="7"/>
        <end position="62"/>
    </location>
</feature>
<dbReference type="RefSeq" id="WP_073709890.1">
    <property type="nucleotide sequence ID" value="NZ_MRWQ01000001.1"/>
</dbReference>
<dbReference type="GO" id="GO:0003677">
    <property type="term" value="F:DNA binding"/>
    <property type="evidence" value="ECO:0007669"/>
    <property type="project" value="UniProtKB-KW"/>
</dbReference>
<evidence type="ECO:0000259" key="3">
    <source>
        <dbReference type="PROSITE" id="PS51500"/>
    </source>
</evidence>
<proteinExistence type="predicted"/>
<gene>
    <name evidence="4" type="ORF">BLL40_00120</name>
</gene>
<dbReference type="Gene3D" id="1.10.260.40">
    <property type="entry name" value="lambda repressor-like DNA-binding domains"/>
    <property type="match status" value="1"/>
</dbReference>
<dbReference type="AlphaFoldDB" id="A0A1Q5P6L3"/>
<dbReference type="GO" id="GO:0046983">
    <property type="term" value="F:protein dimerization activity"/>
    <property type="evidence" value="ECO:0007669"/>
    <property type="project" value="InterPro"/>
</dbReference>
<dbReference type="GO" id="GO:0003700">
    <property type="term" value="F:DNA-binding transcription factor activity"/>
    <property type="evidence" value="ECO:0007669"/>
    <property type="project" value="TreeGrafter"/>
</dbReference>
<evidence type="ECO:0000256" key="1">
    <source>
        <dbReference type="ARBA" id="ARBA00023125"/>
    </source>
</evidence>
<dbReference type="InterPro" id="IPR036281">
    <property type="entry name" value="SinR/SinI_dimer_dom_sf"/>
</dbReference>
<dbReference type="InterPro" id="IPR010982">
    <property type="entry name" value="Lambda_DNA-bd_dom_sf"/>
</dbReference>
<organism evidence="4 5">
    <name type="scientific">Domibacillus mangrovi</name>
    <dbReference type="NCBI Taxonomy" id="1714354"/>
    <lineage>
        <taxon>Bacteria</taxon>
        <taxon>Bacillati</taxon>
        <taxon>Bacillota</taxon>
        <taxon>Bacilli</taxon>
        <taxon>Bacillales</taxon>
        <taxon>Bacillaceae</taxon>
        <taxon>Domibacillus</taxon>
    </lineage>
</organism>
<dbReference type="CDD" id="cd00093">
    <property type="entry name" value="HTH_XRE"/>
    <property type="match status" value="1"/>
</dbReference>
<dbReference type="PROSITE" id="PS50943">
    <property type="entry name" value="HTH_CROC1"/>
    <property type="match status" value="1"/>
</dbReference>
<dbReference type="PANTHER" id="PTHR46797">
    <property type="entry name" value="HTH-TYPE TRANSCRIPTIONAL REGULATOR"/>
    <property type="match status" value="1"/>
</dbReference>